<reference evidence="3" key="1">
    <citation type="submission" date="2020-01" db="EMBL/GenBank/DDBJ databases">
        <title>Genome Sequencing of Three Apophysomyces-Like Fungal Strains Confirms a Novel Fungal Genus in the Mucoromycota with divergent Burkholderia-like Endosymbiotic Bacteria.</title>
        <authorList>
            <person name="Stajich J.E."/>
            <person name="Macias A.M."/>
            <person name="Carter-House D."/>
            <person name="Lovett B."/>
            <person name="Kasson L.R."/>
            <person name="Berry K."/>
            <person name="Grigoriev I."/>
            <person name="Chang Y."/>
            <person name="Spatafora J."/>
            <person name="Kasson M.T."/>
        </authorList>
    </citation>
    <scope>NUCLEOTIDE SEQUENCE</scope>
    <source>
        <strain evidence="3">NRRL A-21654</strain>
    </source>
</reference>
<proteinExistence type="predicted"/>
<keyword evidence="4" id="KW-1185">Reference proteome</keyword>
<keyword evidence="2" id="KW-0472">Membrane</keyword>
<dbReference type="EMBL" id="JABAYA010000200">
    <property type="protein sequence ID" value="KAF7722334.1"/>
    <property type="molecule type" value="Genomic_DNA"/>
</dbReference>
<gene>
    <name evidence="3" type="ORF">EC973_003424</name>
</gene>
<feature type="transmembrane region" description="Helical" evidence="2">
    <location>
        <begin position="400"/>
        <end position="421"/>
    </location>
</feature>
<protein>
    <submittedName>
        <fullName evidence="3">Uncharacterized protein</fullName>
    </submittedName>
</protein>
<name>A0A8H7BLK3_9FUNG</name>
<sequence>MMNGLDRINTSQLEESTVREVVSQCEQGLAAQISLHQQLENEMAEVKKALVEAQRQNKEHAITISQYAEEISELINQKKKLEKQLDATRREDKIKTDQIKQQRNEIDRMENEISKLASQHYSVRTFEQALASRANSNDLSRSIEEFEASLKNKDTEIEALKTKLIEYETSSSNDLRQCEYIGIDDLQPEERYYEVEVLNAKLAEARDTATFERQRAQLLYNIQYERGREMATLNATMEVMKRVIRERESTIADLQNRLKIEQRQCDKTVTDCAQKADRQCSILNNSPLRLEFNNKISETLPFKEQTSWENLSHCLDKSPQMNTITDSQLNGLAVYEPCIERSLSSSNHADTYEHAPACTNPHLLSSTDNVSIPNSADNFSRTNTQEKCHLPPTTNSNLSLNVPILCINAWVLLATIVLYTLSV</sequence>
<keyword evidence="2" id="KW-0812">Transmembrane</keyword>
<keyword evidence="2" id="KW-1133">Transmembrane helix</keyword>
<dbReference type="AlphaFoldDB" id="A0A8H7BLK3"/>
<evidence type="ECO:0000256" key="1">
    <source>
        <dbReference type="SAM" id="Coils"/>
    </source>
</evidence>
<feature type="coiled-coil region" evidence="1">
    <location>
        <begin position="237"/>
        <end position="271"/>
    </location>
</feature>
<dbReference type="Proteomes" id="UP000605846">
    <property type="component" value="Unassembled WGS sequence"/>
</dbReference>
<organism evidence="3 4">
    <name type="scientific">Apophysomyces ossiformis</name>
    <dbReference type="NCBI Taxonomy" id="679940"/>
    <lineage>
        <taxon>Eukaryota</taxon>
        <taxon>Fungi</taxon>
        <taxon>Fungi incertae sedis</taxon>
        <taxon>Mucoromycota</taxon>
        <taxon>Mucoromycotina</taxon>
        <taxon>Mucoromycetes</taxon>
        <taxon>Mucorales</taxon>
        <taxon>Mucorineae</taxon>
        <taxon>Mucoraceae</taxon>
        <taxon>Apophysomyces</taxon>
    </lineage>
</organism>
<comment type="caution">
    <text evidence="3">The sequence shown here is derived from an EMBL/GenBank/DDBJ whole genome shotgun (WGS) entry which is preliminary data.</text>
</comment>
<accession>A0A8H7BLK3</accession>
<feature type="coiled-coil region" evidence="1">
    <location>
        <begin position="29"/>
        <end position="119"/>
    </location>
</feature>
<keyword evidence="1" id="KW-0175">Coiled coil</keyword>
<evidence type="ECO:0000313" key="3">
    <source>
        <dbReference type="EMBL" id="KAF7722334.1"/>
    </source>
</evidence>
<feature type="coiled-coil region" evidence="1">
    <location>
        <begin position="143"/>
        <end position="170"/>
    </location>
</feature>
<evidence type="ECO:0000256" key="2">
    <source>
        <dbReference type="SAM" id="Phobius"/>
    </source>
</evidence>
<evidence type="ECO:0000313" key="4">
    <source>
        <dbReference type="Proteomes" id="UP000605846"/>
    </source>
</evidence>